<proteinExistence type="predicted"/>
<dbReference type="STRING" id="266748.HY04_11525"/>
<dbReference type="Pfam" id="PF23759">
    <property type="entry name" value="GBD_T9SS_assoc"/>
    <property type="match status" value="2"/>
</dbReference>
<dbReference type="Pfam" id="PF18962">
    <property type="entry name" value="Por_Secre_tail"/>
    <property type="match status" value="1"/>
</dbReference>
<dbReference type="InterPro" id="IPR026444">
    <property type="entry name" value="Secre_tail"/>
</dbReference>
<dbReference type="InterPro" id="IPR056600">
    <property type="entry name" value="GBD_T9SS_assoc"/>
</dbReference>
<dbReference type="AlphaFoldDB" id="A0A3S4USX5"/>
<evidence type="ECO:0000313" key="4">
    <source>
        <dbReference type="EMBL" id="VEH98965.1"/>
    </source>
</evidence>
<evidence type="ECO:0000259" key="3">
    <source>
        <dbReference type="Pfam" id="PF23759"/>
    </source>
</evidence>
<keyword evidence="1" id="KW-0732">Signal</keyword>
<evidence type="ECO:0000313" key="5">
    <source>
        <dbReference type="Proteomes" id="UP000270036"/>
    </source>
</evidence>
<accession>A0A3S4USX5</accession>
<dbReference type="Proteomes" id="UP000270036">
    <property type="component" value="Chromosome"/>
</dbReference>
<evidence type="ECO:0000259" key="2">
    <source>
        <dbReference type="Pfam" id="PF18962"/>
    </source>
</evidence>
<feature type="domain" description="T9SS-like galactose binding" evidence="3">
    <location>
        <begin position="165"/>
        <end position="289"/>
    </location>
</feature>
<protein>
    <submittedName>
        <fullName evidence="4">Por secretion system C-terminal sorting domain</fullName>
    </submittedName>
</protein>
<sequence>MKTLFTYLLLFVMSVGGFKAQKSLKTLAPPINNDCANAISLTVNADTNCTIFKTGTTIDAYQSSEIEPTCGAALDQRDVWFKFIATRKIQTIKLLNIIGNPDMVLAAYIGACGNLTQIKCSDPETMTLTKLVIGSEYKIRVWTNSDTDTRSTFDICVTSGPIPINDDCAGAISLNVSNTEFCTAPQSGTTINATNTSGGPNCNGAGVDDDVWYSFIATSTTHLVTVDYEDFHTSMQIYSGSCTNEMIGACVNGNYGNSNILWKTFTVGQKYYLRIFSTNPNNTFSNFKVCITTPSVPTNDNCATPQTIPCDGMVSGSNALATNDIIPTSSCGFANPIASSRGVWFKVTATKNGPMTISACGTDYDSFLRVYTGDCATLSCTSNVNGAGYADAGCPGLNNSPIVTFNATMGTTYRILLTAYSDTQFGNYIISANCSALATSNVIATDEIKVYPNPFTDVLNISDVKDLATISVRDLSGRLVKSLKASSTLNLVDLKSGIYLVSLTYKDGSVKTIKAIKK</sequence>
<dbReference type="EMBL" id="LR134441">
    <property type="protein sequence ID" value="VEH98965.1"/>
    <property type="molecule type" value="Genomic_DNA"/>
</dbReference>
<dbReference type="OrthoDB" id="951108at2"/>
<feature type="domain" description="T9SS-like galactose binding" evidence="3">
    <location>
        <begin position="32"/>
        <end position="155"/>
    </location>
</feature>
<name>A0A3S4USX5_9FLAO</name>
<reference evidence="4 5" key="1">
    <citation type="submission" date="2018-12" db="EMBL/GenBank/DDBJ databases">
        <authorList>
            <consortium name="Pathogen Informatics"/>
        </authorList>
    </citation>
    <scope>NUCLEOTIDE SEQUENCE [LARGE SCALE GENOMIC DNA]</scope>
    <source>
        <strain evidence="4 5">NCTC13489</strain>
    </source>
</reference>
<evidence type="ECO:0000256" key="1">
    <source>
        <dbReference type="ARBA" id="ARBA00022729"/>
    </source>
</evidence>
<dbReference type="NCBIfam" id="TIGR04183">
    <property type="entry name" value="Por_Secre_tail"/>
    <property type="match status" value="1"/>
</dbReference>
<organism evidence="4 5">
    <name type="scientific">Kaistella antarctica</name>
    <dbReference type="NCBI Taxonomy" id="266748"/>
    <lineage>
        <taxon>Bacteria</taxon>
        <taxon>Pseudomonadati</taxon>
        <taxon>Bacteroidota</taxon>
        <taxon>Flavobacteriia</taxon>
        <taxon>Flavobacteriales</taxon>
        <taxon>Weeksellaceae</taxon>
        <taxon>Chryseobacterium group</taxon>
        <taxon>Kaistella</taxon>
    </lineage>
</organism>
<feature type="domain" description="Secretion system C-terminal sorting" evidence="2">
    <location>
        <begin position="450"/>
        <end position="510"/>
    </location>
</feature>
<gene>
    <name evidence="4" type="ORF">NCTC13489_01264</name>
</gene>
<dbReference type="RefSeq" id="WP_081864369.1">
    <property type="nucleotide sequence ID" value="NZ_FOIX01000004.1"/>
</dbReference>
<dbReference type="KEGG" id="cant:NCTC13489_01264"/>